<gene>
    <name evidence="1" type="ORF">GCM10007906_26090</name>
</gene>
<proteinExistence type="predicted"/>
<evidence type="ECO:0000313" key="1">
    <source>
        <dbReference type="EMBL" id="GLR05021.1"/>
    </source>
</evidence>
<dbReference type="EMBL" id="BSOE01000049">
    <property type="protein sequence ID" value="GLR05021.1"/>
    <property type="molecule type" value="Genomic_DNA"/>
</dbReference>
<dbReference type="Proteomes" id="UP001156669">
    <property type="component" value="Unassembled WGS sequence"/>
</dbReference>
<reference evidence="2" key="1">
    <citation type="journal article" date="2019" name="Int. J. Syst. Evol. Microbiol.">
        <title>The Global Catalogue of Microorganisms (GCM) 10K type strain sequencing project: providing services to taxonomists for standard genome sequencing and annotation.</title>
        <authorList>
            <consortium name="The Broad Institute Genomics Platform"/>
            <consortium name="The Broad Institute Genome Sequencing Center for Infectious Disease"/>
            <person name="Wu L."/>
            <person name="Ma J."/>
        </authorList>
    </citation>
    <scope>NUCLEOTIDE SEQUENCE [LARGE SCALE GENOMIC DNA]</scope>
    <source>
        <strain evidence="2">NBRC 110633</strain>
    </source>
</reference>
<accession>A0ABQ5Y6F9</accession>
<organism evidence="1 2">
    <name type="scientific">Vibrio hyugaensis</name>
    <dbReference type="NCBI Taxonomy" id="1534743"/>
    <lineage>
        <taxon>Bacteria</taxon>
        <taxon>Pseudomonadati</taxon>
        <taxon>Pseudomonadota</taxon>
        <taxon>Gammaproteobacteria</taxon>
        <taxon>Vibrionales</taxon>
        <taxon>Vibrionaceae</taxon>
        <taxon>Vibrio</taxon>
    </lineage>
</organism>
<name>A0ABQ5Y6F9_9VIBR</name>
<sequence>MDSRDGHAGDLYSFMGMQLSAAAARPRKYDNLNPELTTGIIYAHGFENEGNEKNVLKNSRNTVFLNFIDFSLVSKKIWSRYSDT</sequence>
<comment type="caution">
    <text evidence="1">The sequence shown here is derived from an EMBL/GenBank/DDBJ whole genome shotgun (WGS) entry which is preliminary data.</text>
</comment>
<protein>
    <submittedName>
        <fullName evidence="1">Uncharacterized protein</fullName>
    </submittedName>
</protein>
<evidence type="ECO:0000313" key="2">
    <source>
        <dbReference type="Proteomes" id="UP001156669"/>
    </source>
</evidence>
<keyword evidence="2" id="KW-1185">Reference proteome</keyword>